<accession>A0A803LZ53</accession>
<dbReference type="AlphaFoldDB" id="A0A803LZ53"/>
<reference evidence="1" key="1">
    <citation type="journal article" date="2017" name="Nature">
        <title>The genome of Chenopodium quinoa.</title>
        <authorList>
            <person name="Jarvis D.E."/>
            <person name="Ho Y.S."/>
            <person name="Lightfoot D.J."/>
            <person name="Schmoeckel S.M."/>
            <person name="Li B."/>
            <person name="Borm T.J.A."/>
            <person name="Ohyanagi H."/>
            <person name="Mineta K."/>
            <person name="Michell C.T."/>
            <person name="Saber N."/>
            <person name="Kharbatia N.M."/>
            <person name="Rupper R.R."/>
            <person name="Sharp A.R."/>
            <person name="Dally N."/>
            <person name="Boughton B.A."/>
            <person name="Woo Y.H."/>
            <person name="Gao G."/>
            <person name="Schijlen E.G.W.M."/>
            <person name="Guo X."/>
            <person name="Momin A.A."/>
            <person name="Negrao S."/>
            <person name="Al-Babili S."/>
            <person name="Gehring C."/>
            <person name="Roessner U."/>
            <person name="Jung C."/>
            <person name="Murphy K."/>
            <person name="Arold S.T."/>
            <person name="Gojobori T."/>
            <person name="van der Linden C.G."/>
            <person name="van Loo E.N."/>
            <person name="Jellen E.N."/>
            <person name="Maughan P.J."/>
            <person name="Tester M."/>
        </authorList>
    </citation>
    <scope>NUCLEOTIDE SEQUENCE [LARGE SCALE GENOMIC DNA]</scope>
    <source>
        <strain evidence="1">cv. PI 614886</strain>
    </source>
</reference>
<dbReference type="OMA" id="TGHIKIC"/>
<dbReference type="PANTHER" id="PTHR11439">
    <property type="entry name" value="GAG-POL-RELATED RETROTRANSPOSON"/>
    <property type="match status" value="1"/>
</dbReference>
<dbReference type="CDD" id="cd09272">
    <property type="entry name" value="RNase_HI_RT_Ty1"/>
    <property type="match status" value="1"/>
</dbReference>
<dbReference type="Gene3D" id="3.30.420.10">
    <property type="entry name" value="Ribonuclease H-like superfamily/Ribonuclease H"/>
    <property type="match status" value="1"/>
</dbReference>
<evidence type="ECO:0000313" key="1">
    <source>
        <dbReference type="EnsemblPlants" id="AUR62020754-RA:cds"/>
    </source>
</evidence>
<reference evidence="1" key="2">
    <citation type="submission" date="2021-03" db="UniProtKB">
        <authorList>
            <consortium name="EnsemblPlants"/>
        </authorList>
    </citation>
    <scope>IDENTIFICATION</scope>
</reference>
<dbReference type="GO" id="GO:0003676">
    <property type="term" value="F:nucleic acid binding"/>
    <property type="evidence" value="ECO:0007669"/>
    <property type="project" value="InterPro"/>
</dbReference>
<name>A0A803LZ53_CHEQI</name>
<protein>
    <recommendedName>
        <fullName evidence="3">Retrovirus-related Pol polyprotein from transposon TNT 1-94</fullName>
    </recommendedName>
</protein>
<dbReference type="PANTHER" id="PTHR11439:SF467">
    <property type="entry name" value="INTEGRASE CATALYTIC DOMAIN-CONTAINING PROTEIN"/>
    <property type="match status" value="1"/>
</dbReference>
<organism evidence="1 2">
    <name type="scientific">Chenopodium quinoa</name>
    <name type="common">Quinoa</name>
    <dbReference type="NCBI Taxonomy" id="63459"/>
    <lineage>
        <taxon>Eukaryota</taxon>
        <taxon>Viridiplantae</taxon>
        <taxon>Streptophyta</taxon>
        <taxon>Embryophyta</taxon>
        <taxon>Tracheophyta</taxon>
        <taxon>Spermatophyta</taxon>
        <taxon>Magnoliopsida</taxon>
        <taxon>eudicotyledons</taxon>
        <taxon>Gunneridae</taxon>
        <taxon>Pentapetalae</taxon>
        <taxon>Caryophyllales</taxon>
        <taxon>Chenopodiaceae</taxon>
        <taxon>Chenopodioideae</taxon>
        <taxon>Atripliceae</taxon>
        <taxon>Chenopodium</taxon>
    </lineage>
</organism>
<dbReference type="Proteomes" id="UP000596660">
    <property type="component" value="Unplaced"/>
</dbReference>
<evidence type="ECO:0008006" key="3">
    <source>
        <dbReference type="Google" id="ProtNLM"/>
    </source>
</evidence>
<sequence length="165" mass="18756">MDSKVSTGHIKICLCFGQGDPMLKGYTDADMANDVDSQKSVSGYMMTFAGGAISWQSRLQKCVALSTTKAEYIAVTEACKVLLWMKNFLQELEIKQVKYTLYCDSQSAIHLAKNPTFHTRSKHIGVRYHWIREVFEAKLLHLEKIHTDHNVWSDLMTKTLTHAKA</sequence>
<dbReference type="InterPro" id="IPR036397">
    <property type="entry name" value="RNaseH_sf"/>
</dbReference>
<dbReference type="EnsemblPlants" id="AUR62020754-RA">
    <property type="protein sequence ID" value="AUR62020754-RA:cds"/>
    <property type="gene ID" value="AUR62020754"/>
</dbReference>
<evidence type="ECO:0000313" key="2">
    <source>
        <dbReference type="Proteomes" id="UP000596660"/>
    </source>
</evidence>
<keyword evidence="2" id="KW-1185">Reference proteome</keyword>
<proteinExistence type="predicted"/>
<dbReference type="Gramene" id="AUR62020754-RA">
    <property type="protein sequence ID" value="AUR62020754-RA:cds"/>
    <property type="gene ID" value="AUR62020754"/>
</dbReference>